<accession>A0A075HXT9</accession>
<sequence>MKQPPYKISSIIKIKSNKKSSKLIEQSIKQDIQETDSIFTKNDSLIMEIYAKEISELRAKISSHIRAANVSYDIVSE</sequence>
<name>A0A075HXT9_9ARCH</name>
<dbReference type="EMBL" id="KF901136">
    <property type="protein sequence ID" value="AIF19392.1"/>
    <property type="molecule type" value="Genomic_DNA"/>
</dbReference>
<organism evidence="1">
    <name type="scientific">uncultured marine thaumarchaeote KM3_86_F11</name>
    <dbReference type="NCBI Taxonomy" id="1456322"/>
    <lineage>
        <taxon>Archaea</taxon>
        <taxon>Nitrososphaerota</taxon>
        <taxon>environmental samples</taxon>
    </lineage>
</organism>
<protein>
    <submittedName>
        <fullName evidence="1">Uncharacterized protein</fullName>
    </submittedName>
</protein>
<proteinExistence type="predicted"/>
<reference evidence="1" key="1">
    <citation type="journal article" date="2014" name="Genome Biol. Evol.">
        <title>Pangenome evidence for extensive interdomain horizontal transfer affecting lineage core and shell genes in uncultured planktonic thaumarchaeota and euryarchaeota.</title>
        <authorList>
            <person name="Deschamps P."/>
            <person name="Zivanovic Y."/>
            <person name="Moreira D."/>
            <person name="Rodriguez-Valera F."/>
            <person name="Lopez-Garcia P."/>
        </authorList>
    </citation>
    <scope>NUCLEOTIDE SEQUENCE</scope>
</reference>
<dbReference type="AlphaFoldDB" id="A0A075HXT9"/>
<dbReference type="Gene3D" id="3.30.310.50">
    <property type="entry name" value="Alpha-D-phosphohexomutase, C-terminal domain"/>
    <property type="match status" value="1"/>
</dbReference>
<evidence type="ECO:0000313" key="1">
    <source>
        <dbReference type="EMBL" id="AIF19392.1"/>
    </source>
</evidence>